<name>A0A8H3YNC0_VENIN</name>
<reference evidence="2 3" key="1">
    <citation type="submission" date="2018-12" db="EMBL/GenBank/DDBJ databases">
        <title>Venturia inaequalis Genome Resource.</title>
        <authorList>
            <person name="Lichtner F.J."/>
        </authorList>
    </citation>
    <scope>NUCLEOTIDE SEQUENCE [LARGE SCALE GENOMIC DNA]</scope>
    <source>
        <strain evidence="2 3">120213</strain>
    </source>
</reference>
<dbReference type="EMBL" id="WNWS01000482">
    <property type="protein sequence ID" value="KAE9966984.1"/>
    <property type="molecule type" value="Genomic_DNA"/>
</dbReference>
<feature type="signal peptide" evidence="1">
    <location>
        <begin position="1"/>
        <end position="21"/>
    </location>
</feature>
<sequence>MHFKTLLTTAALLLQSIPTHALPQPQNTTPSLIETRLCTSPRFAGTCNSYFSAEGSCMAIGSVLAGNVSSFSTSRDTYCIFYDADSCPHREWRQSGLVGGFLMVTSALETLGVWDERIKSYVCFRKGSAAAVLP</sequence>
<comment type="caution">
    <text evidence="2">The sequence shown here is derived from an EMBL/GenBank/DDBJ whole genome shotgun (WGS) entry which is preliminary data.</text>
</comment>
<proteinExistence type="predicted"/>
<dbReference type="AlphaFoldDB" id="A0A8H3YNC0"/>
<feature type="chain" id="PRO_5034427597" evidence="1">
    <location>
        <begin position="22"/>
        <end position="134"/>
    </location>
</feature>
<evidence type="ECO:0000313" key="3">
    <source>
        <dbReference type="Proteomes" id="UP000447873"/>
    </source>
</evidence>
<protein>
    <submittedName>
        <fullName evidence="2">Uncharacterized protein</fullName>
    </submittedName>
</protein>
<gene>
    <name evidence="2" type="ORF">EG328_008496</name>
</gene>
<evidence type="ECO:0000313" key="2">
    <source>
        <dbReference type="EMBL" id="KAE9966984.1"/>
    </source>
</evidence>
<evidence type="ECO:0000256" key="1">
    <source>
        <dbReference type="SAM" id="SignalP"/>
    </source>
</evidence>
<accession>A0A8H3YNC0</accession>
<dbReference type="Proteomes" id="UP000447873">
    <property type="component" value="Unassembled WGS sequence"/>
</dbReference>
<organism evidence="2 3">
    <name type="scientific">Venturia inaequalis</name>
    <name type="common">Apple scab fungus</name>
    <dbReference type="NCBI Taxonomy" id="5025"/>
    <lineage>
        <taxon>Eukaryota</taxon>
        <taxon>Fungi</taxon>
        <taxon>Dikarya</taxon>
        <taxon>Ascomycota</taxon>
        <taxon>Pezizomycotina</taxon>
        <taxon>Dothideomycetes</taxon>
        <taxon>Pleosporomycetidae</taxon>
        <taxon>Venturiales</taxon>
        <taxon>Venturiaceae</taxon>
        <taxon>Venturia</taxon>
    </lineage>
</organism>
<keyword evidence="1" id="KW-0732">Signal</keyword>